<organism evidence="2 3">
    <name type="scientific">Dickeya chrysanthemi (strain Ech1591)</name>
    <name type="common">Dickeya zeae (strain Ech1591)</name>
    <dbReference type="NCBI Taxonomy" id="561229"/>
    <lineage>
        <taxon>Bacteria</taxon>
        <taxon>Pseudomonadati</taxon>
        <taxon>Pseudomonadota</taxon>
        <taxon>Gammaproteobacteria</taxon>
        <taxon>Enterobacterales</taxon>
        <taxon>Pectobacteriaceae</taxon>
        <taxon>Dickeya</taxon>
    </lineage>
</organism>
<dbReference type="AlphaFoldDB" id="C6CLU4"/>
<dbReference type="EMBL" id="CP001655">
    <property type="protein sequence ID" value="ACT05729.1"/>
    <property type="molecule type" value="Genomic_DNA"/>
</dbReference>
<dbReference type="STRING" id="561229.Dd1591_0850"/>
<accession>C6CLU4</accession>
<dbReference type="PANTHER" id="PTHR35462">
    <property type="match status" value="1"/>
</dbReference>
<evidence type="ECO:0000313" key="2">
    <source>
        <dbReference type="EMBL" id="ACT05729.1"/>
    </source>
</evidence>
<dbReference type="HOGENOM" id="CLU_155273_0_0_6"/>
<keyword evidence="1" id="KW-0732">Signal</keyword>
<dbReference type="InterPro" id="IPR018736">
    <property type="entry name" value="DUF2279_periplasmic_lipo"/>
</dbReference>
<dbReference type="Proteomes" id="UP000002735">
    <property type="component" value="Chromosome"/>
</dbReference>
<dbReference type="NCBIfam" id="NF008028">
    <property type="entry name" value="PRK10759.1"/>
    <property type="match status" value="1"/>
</dbReference>
<protein>
    <recommendedName>
        <fullName evidence="4">Lipoprotein</fullName>
    </recommendedName>
</protein>
<dbReference type="PANTHER" id="PTHR35462:SF2">
    <property type="entry name" value="TRANSMEMBRANE PROTEIN"/>
    <property type="match status" value="1"/>
</dbReference>
<evidence type="ECO:0000256" key="1">
    <source>
        <dbReference type="SAM" id="SignalP"/>
    </source>
</evidence>
<feature type="signal peptide" evidence="1">
    <location>
        <begin position="1"/>
        <end position="20"/>
    </location>
</feature>
<dbReference type="KEGG" id="dze:Dd1591_0850"/>
<sequence length="109" mass="11855" precursor="true">MMMRSALLLLLFSCSGCTHMAQDRWTGPDKAEHFLASALISAASSEVAERQHQSRDHSATFGLMFSVSIGAAKETYDSRPQGSGWSVKDFTWDIAGATAGYCLWQAAHP</sequence>
<evidence type="ECO:0008006" key="4">
    <source>
        <dbReference type="Google" id="ProtNLM"/>
    </source>
</evidence>
<proteinExistence type="predicted"/>
<reference evidence="2 3" key="1">
    <citation type="submission" date="2009-06" db="EMBL/GenBank/DDBJ databases">
        <title>Complete sequence of Dickeya zeae Ech1591.</title>
        <authorList>
            <consortium name="US DOE Joint Genome Institute"/>
            <person name="Lucas S."/>
            <person name="Copeland A."/>
            <person name="Lapidus A."/>
            <person name="Glavina del Rio T."/>
            <person name="Tice H."/>
            <person name="Bruce D."/>
            <person name="Goodwin L."/>
            <person name="Pitluck S."/>
            <person name="Chertkov O."/>
            <person name="Brettin T."/>
            <person name="Detter J.C."/>
            <person name="Han C."/>
            <person name="Larimer F."/>
            <person name="Land M."/>
            <person name="Hauser L."/>
            <person name="Kyrpides N."/>
            <person name="Ovchinnikova G."/>
            <person name="Balakrishnan V."/>
            <person name="Glasner J."/>
            <person name="Perna N.T."/>
        </authorList>
    </citation>
    <scope>NUCLEOTIDE SEQUENCE [LARGE SCALE GENOMIC DNA]</scope>
    <source>
        <strain evidence="2 3">Ech1591</strain>
    </source>
</reference>
<dbReference type="eggNOG" id="COG5544">
    <property type="taxonomic scope" value="Bacteria"/>
</dbReference>
<feature type="chain" id="PRO_5002963541" description="Lipoprotein" evidence="1">
    <location>
        <begin position="21"/>
        <end position="109"/>
    </location>
</feature>
<gene>
    <name evidence="2" type="ordered locus">Dd1591_0850</name>
</gene>
<dbReference type="Pfam" id="PF10043">
    <property type="entry name" value="DUF2279"/>
    <property type="match status" value="1"/>
</dbReference>
<name>C6CLU4_DICC1</name>
<evidence type="ECO:0000313" key="3">
    <source>
        <dbReference type="Proteomes" id="UP000002735"/>
    </source>
</evidence>